<reference evidence="1 2" key="1">
    <citation type="journal article" date="2013" name="PLoS ONE">
        <title>Identification and characterization of three novel lipases belonging to families II and V from Anaerovibrio lipolyticus 5ST.</title>
        <authorList>
            <person name="Prive F."/>
            <person name="Kaderbhai N.N."/>
            <person name="Girdwood S."/>
            <person name="Worgan H.J."/>
            <person name="Pinloche E."/>
            <person name="Scollan N.D."/>
            <person name="Huws S.A."/>
            <person name="Newbold C.J."/>
        </authorList>
    </citation>
    <scope>NUCLEOTIDE SEQUENCE [LARGE SCALE GENOMIC DNA]</scope>
    <source>
        <strain evidence="1 2">5S</strain>
    </source>
</reference>
<organism evidence="1 2">
    <name type="scientific">Anaerovibrio lipolyticus</name>
    <dbReference type="NCBI Taxonomy" id="82374"/>
    <lineage>
        <taxon>Bacteria</taxon>
        <taxon>Bacillati</taxon>
        <taxon>Bacillota</taxon>
        <taxon>Negativicutes</taxon>
        <taxon>Selenomonadales</taxon>
        <taxon>Selenomonadaceae</taxon>
        <taxon>Anaerovibrio</taxon>
    </lineage>
</organism>
<dbReference type="AlphaFoldDB" id="A0A0B2JY40"/>
<evidence type="ECO:0000313" key="1">
    <source>
        <dbReference type="EMBL" id="KHM51623.1"/>
    </source>
</evidence>
<name>A0A0B2JY40_9FIRM</name>
<accession>A0A0B2JY40</accession>
<protein>
    <submittedName>
        <fullName evidence="1">Uncharacterized protein</fullName>
    </submittedName>
</protein>
<comment type="caution">
    <text evidence="1">The sequence shown here is derived from an EMBL/GenBank/DDBJ whole genome shotgun (WGS) entry which is preliminary data.</text>
</comment>
<dbReference type="EMBL" id="JSCE01000183">
    <property type="protein sequence ID" value="KHM51623.1"/>
    <property type="molecule type" value="Genomic_DNA"/>
</dbReference>
<sequence length="64" mass="7225">MKKTCKGCYAAVTGGHPMCGDPYGCDFKFKTDGKGHPLEECPKPKSWRQYAIQRKQYVIGREKA</sequence>
<evidence type="ECO:0000313" key="2">
    <source>
        <dbReference type="Proteomes" id="UP000030993"/>
    </source>
</evidence>
<gene>
    <name evidence="1" type="ORF">NZ47_09585</name>
</gene>
<keyword evidence="2" id="KW-1185">Reference proteome</keyword>
<dbReference type="Proteomes" id="UP000030993">
    <property type="component" value="Unassembled WGS sequence"/>
</dbReference>
<proteinExistence type="predicted"/>